<keyword evidence="8" id="KW-1185">Reference proteome</keyword>
<keyword evidence="4" id="KW-0862">Zinc</keyword>
<dbReference type="PROSITE" id="PS50157">
    <property type="entry name" value="ZINC_FINGER_C2H2_2"/>
    <property type="match status" value="1"/>
</dbReference>
<dbReference type="GO" id="GO:0008270">
    <property type="term" value="F:zinc ion binding"/>
    <property type="evidence" value="ECO:0007669"/>
    <property type="project" value="UniProtKB-KW"/>
</dbReference>
<dbReference type="KEGG" id="aluc:AKAW2_11645A"/>
<evidence type="ECO:0000256" key="3">
    <source>
        <dbReference type="ARBA" id="ARBA00022771"/>
    </source>
</evidence>
<dbReference type="RefSeq" id="XP_041538365.1">
    <property type="nucleotide sequence ID" value="XM_041684152.1"/>
</dbReference>
<dbReference type="Proteomes" id="UP000661280">
    <property type="component" value="Chromosome 1"/>
</dbReference>
<dbReference type="PROSITE" id="PS00028">
    <property type="entry name" value="ZINC_FINGER_C2H2_1"/>
    <property type="match status" value="1"/>
</dbReference>
<dbReference type="SUPFAM" id="SSF57667">
    <property type="entry name" value="beta-beta-alpha zinc fingers"/>
    <property type="match status" value="1"/>
</dbReference>
<keyword evidence="3 5" id="KW-0863">Zinc-finger</keyword>
<dbReference type="OrthoDB" id="2687452at2759"/>
<proteinExistence type="predicted"/>
<reference evidence="7" key="1">
    <citation type="submission" date="2021-01" db="EMBL/GenBank/DDBJ databases">
        <authorList>
            <consortium name="Aspergillus luchuensis mut. kawachii IFO 4304 genome sequencing consortium"/>
            <person name="Kazuki M."/>
            <person name="Futagami T."/>
        </authorList>
    </citation>
    <scope>NUCLEOTIDE SEQUENCE</scope>
    <source>
        <strain evidence="7">IFO 4308</strain>
    </source>
</reference>
<evidence type="ECO:0000256" key="5">
    <source>
        <dbReference type="PROSITE-ProRule" id="PRU00042"/>
    </source>
</evidence>
<protein>
    <recommendedName>
        <fullName evidence="6">C2H2-type domain-containing protein</fullName>
    </recommendedName>
</protein>
<keyword evidence="2" id="KW-0677">Repeat</keyword>
<sequence>MARQVFHFSSRTIRPLSCWSCPSYQLILPHPTLHHVCLHCNGMFSPIIRVSIRLHSSLLLSPLSFAPSRVTPQLTFPPQHHNIPSCPPLEQRSYSESSDDSMQSAFGYFDNTMYTMAATDLPMTQPSFEPSSYDSTSFTSSVNSSPFNAYYNFTPSLMYSPETYTFLQTQTPPVPVPGGEWVAPQSTTPNTEVVYSPEETCDALDNSRPVKPFSCRDCGKAFTRPADLKRHHASVHNPVFQDCPVQECLRKDGNGFPRRDHLIEHLRSFHHWDVPKRRTTKRSRTD</sequence>
<evidence type="ECO:0000313" key="8">
    <source>
        <dbReference type="Proteomes" id="UP000661280"/>
    </source>
</evidence>
<organism evidence="7 8">
    <name type="scientific">Aspergillus kawachii</name>
    <name type="common">White koji mold</name>
    <name type="synonym">Aspergillus awamori var. kawachi</name>
    <dbReference type="NCBI Taxonomy" id="1069201"/>
    <lineage>
        <taxon>Eukaryota</taxon>
        <taxon>Fungi</taxon>
        <taxon>Dikarya</taxon>
        <taxon>Ascomycota</taxon>
        <taxon>Pezizomycotina</taxon>
        <taxon>Eurotiomycetes</taxon>
        <taxon>Eurotiomycetidae</taxon>
        <taxon>Eurotiales</taxon>
        <taxon>Aspergillaceae</taxon>
        <taxon>Aspergillus</taxon>
        <taxon>Aspergillus subgen. Circumdati</taxon>
    </lineage>
</organism>
<name>A0A7R7W240_ASPKA</name>
<reference evidence="7" key="2">
    <citation type="submission" date="2021-02" db="EMBL/GenBank/DDBJ databases">
        <title>Aspergillus luchuensis mut. kawachii IFO 4304 genome sequence.</title>
        <authorList>
            <person name="Mori K."/>
            <person name="Kadooka C."/>
            <person name="Goto M."/>
            <person name="Futagami T."/>
        </authorList>
    </citation>
    <scope>NUCLEOTIDE SEQUENCE</scope>
    <source>
        <strain evidence="7">IFO 4308</strain>
    </source>
</reference>
<evidence type="ECO:0000256" key="1">
    <source>
        <dbReference type="ARBA" id="ARBA00022723"/>
    </source>
</evidence>
<evidence type="ECO:0000256" key="4">
    <source>
        <dbReference type="ARBA" id="ARBA00022833"/>
    </source>
</evidence>
<dbReference type="Gene3D" id="3.30.160.60">
    <property type="entry name" value="Classic Zinc Finger"/>
    <property type="match status" value="1"/>
</dbReference>
<gene>
    <name evidence="7" type="ORF">AKAW2_11645A</name>
</gene>
<dbReference type="FunFam" id="3.30.160.60:FF:000100">
    <property type="entry name" value="Zinc finger 45-like"/>
    <property type="match status" value="1"/>
</dbReference>
<keyword evidence="1" id="KW-0479">Metal-binding</keyword>
<accession>A0A7R7W240</accession>
<dbReference type="GeneID" id="64955924"/>
<dbReference type="AlphaFoldDB" id="A0A7R7W240"/>
<evidence type="ECO:0000259" key="6">
    <source>
        <dbReference type="PROSITE" id="PS50157"/>
    </source>
</evidence>
<dbReference type="InterPro" id="IPR013087">
    <property type="entry name" value="Znf_C2H2_type"/>
</dbReference>
<dbReference type="InterPro" id="IPR036236">
    <property type="entry name" value="Znf_C2H2_sf"/>
</dbReference>
<dbReference type="EMBL" id="AP024425">
    <property type="protein sequence ID" value="BCR94599.1"/>
    <property type="molecule type" value="Genomic_DNA"/>
</dbReference>
<evidence type="ECO:0000256" key="2">
    <source>
        <dbReference type="ARBA" id="ARBA00022737"/>
    </source>
</evidence>
<dbReference type="SMART" id="SM00355">
    <property type="entry name" value="ZnF_C2H2"/>
    <property type="match status" value="2"/>
</dbReference>
<evidence type="ECO:0000313" key="7">
    <source>
        <dbReference type="EMBL" id="BCR94599.1"/>
    </source>
</evidence>
<dbReference type="Pfam" id="PF00096">
    <property type="entry name" value="zf-C2H2"/>
    <property type="match status" value="1"/>
</dbReference>
<feature type="domain" description="C2H2-type" evidence="6">
    <location>
        <begin position="213"/>
        <end position="236"/>
    </location>
</feature>